<name>A0A0K8RAR1_IXORI</name>
<dbReference type="InterPro" id="IPR021971">
    <property type="entry name" value="Salp15"/>
</dbReference>
<accession>A0A0K8RAR1</accession>
<organism evidence="7">
    <name type="scientific">Ixodes ricinus</name>
    <name type="common">Common tick</name>
    <name type="synonym">Acarus ricinus</name>
    <dbReference type="NCBI Taxonomy" id="34613"/>
    <lineage>
        <taxon>Eukaryota</taxon>
        <taxon>Metazoa</taxon>
        <taxon>Ecdysozoa</taxon>
        <taxon>Arthropoda</taxon>
        <taxon>Chelicerata</taxon>
        <taxon>Arachnida</taxon>
        <taxon>Acari</taxon>
        <taxon>Parasitiformes</taxon>
        <taxon>Ixodida</taxon>
        <taxon>Ixodoidea</taxon>
        <taxon>Ixodidae</taxon>
        <taxon>Ixodinae</taxon>
        <taxon>Ixodes</taxon>
    </lineage>
</organism>
<dbReference type="AlphaFoldDB" id="A0A0K8RAR1"/>
<evidence type="ECO:0000256" key="1">
    <source>
        <dbReference type="ARBA" id="ARBA00004613"/>
    </source>
</evidence>
<feature type="signal peptide" evidence="6">
    <location>
        <begin position="1"/>
        <end position="16"/>
    </location>
</feature>
<evidence type="ECO:0000256" key="6">
    <source>
        <dbReference type="SAM" id="SignalP"/>
    </source>
</evidence>
<evidence type="ECO:0000256" key="2">
    <source>
        <dbReference type="ARBA" id="ARBA00022525"/>
    </source>
</evidence>
<feature type="chain" id="PRO_5005516586" evidence="6">
    <location>
        <begin position="17"/>
        <end position="131"/>
    </location>
</feature>
<proteinExistence type="evidence at transcript level"/>
<evidence type="ECO:0000256" key="3">
    <source>
        <dbReference type="ARBA" id="ARBA00022729"/>
    </source>
</evidence>
<dbReference type="Pfam" id="PF12115">
    <property type="entry name" value="Salp15"/>
    <property type="match status" value="1"/>
</dbReference>
<comment type="subcellular location">
    <subcellularLocation>
        <location evidence="1">Secreted</location>
    </subcellularLocation>
</comment>
<evidence type="ECO:0000313" key="7">
    <source>
        <dbReference type="EMBL" id="JAA68247.1"/>
    </source>
</evidence>
<reference evidence="7" key="1">
    <citation type="submission" date="2012-12" db="EMBL/GenBank/DDBJ databases">
        <title>Identification and characterization of a phenylalanine ammonia-lyase gene family in Isatis indigotica Fort.</title>
        <authorList>
            <person name="Liu Q."/>
            <person name="Chen J."/>
            <person name="Zhou X."/>
            <person name="Di P."/>
            <person name="Xiao Y."/>
            <person name="Xuan H."/>
            <person name="Zhang L."/>
            <person name="Chen W."/>
        </authorList>
    </citation>
    <scope>NUCLEOTIDE SEQUENCE</scope>
    <source>
        <tissue evidence="7">Salivary gland</tissue>
    </source>
</reference>
<evidence type="ECO:0000256" key="5">
    <source>
        <dbReference type="ARBA" id="ARBA00034321"/>
    </source>
</evidence>
<protein>
    <submittedName>
        <fullName evidence="7">Putative ixodes 8-cys protein</fullName>
    </submittedName>
</protein>
<comment type="similarity">
    <text evidence="5">Belongs to the salp15 family.</text>
</comment>
<sequence>MKVVCIILLFVIAAEAEGTDKKTEVRQPKGEKKGNQIKFKYPPYISNHQAFAVSLLKICTDHKPEARVEKDQQTTRAPRINDLKVDFKNCTFLCKRESGDVTLKLPEDTPCGPNNQTCKNKDECVGYIPGC</sequence>
<dbReference type="GO" id="GO:0005576">
    <property type="term" value="C:extracellular region"/>
    <property type="evidence" value="ECO:0007669"/>
    <property type="project" value="UniProtKB-SubCell"/>
</dbReference>
<keyword evidence="3 6" id="KW-0732">Signal</keyword>
<keyword evidence="2" id="KW-0964">Secreted</keyword>
<keyword evidence="4" id="KW-0325">Glycoprotein</keyword>
<dbReference type="EMBL" id="GADI01005561">
    <property type="protein sequence ID" value="JAA68247.1"/>
    <property type="molecule type" value="mRNA"/>
</dbReference>
<evidence type="ECO:0000256" key="4">
    <source>
        <dbReference type="ARBA" id="ARBA00023180"/>
    </source>
</evidence>